<dbReference type="VEuPathDB" id="VectorBase:LDEU000202"/>
<keyword evidence="5" id="KW-0010">Activator</keyword>
<dbReference type="PANTHER" id="PTHR16466">
    <property type="entry name" value="TELOMERE REPEAT-BINDING FACTOR 2-INTERACTING PROTEIN 1"/>
    <property type="match status" value="1"/>
</dbReference>
<evidence type="ECO:0000256" key="3">
    <source>
        <dbReference type="ARBA" id="ARBA00022895"/>
    </source>
</evidence>
<reference evidence="8 9" key="1">
    <citation type="journal article" date="2018" name="Gigascience">
        <title>Genomes of trombidid mites reveal novel predicted allergens and laterally-transferred genes associated with secondary metabolism.</title>
        <authorList>
            <person name="Dong X."/>
            <person name="Chaisiri K."/>
            <person name="Xia D."/>
            <person name="Armstrong S.D."/>
            <person name="Fang Y."/>
            <person name="Donnelly M.J."/>
            <person name="Kadowaki T."/>
            <person name="McGarry J.W."/>
            <person name="Darby A.C."/>
            <person name="Makepeace B.L."/>
        </authorList>
    </citation>
    <scope>NUCLEOTIDE SEQUENCE [LARGE SCALE GENOMIC DNA]</scope>
    <source>
        <strain evidence="8">UoL-UT</strain>
    </source>
</reference>
<keyword evidence="5" id="KW-0805">Transcription regulation</keyword>
<dbReference type="STRING" id="299467.A0A443SWF9"/>
<evidence type="ECO:0000256" key="1">
    <source>
        <dbReference type="ARBA" id="ARBA00010467"/>
    </source>
</evidence>
<dbReference type="GO" id="GO:0042162">
    <property type="term" value="F:telomeric DNA binding"/>
    <property type="evidence" value="ECO:0007669"/>
    <property type="project" value="TreeGrafter"/>
</dbReference>
<dbReference type="InterPro" id="IPR039595">
    <property type="entry name" value="TE2IP/Rap1"/>
</dbReference>
<accession>A0A443SWF9</accession>
<evidence type="ECO:0000259" key="7">
    <source>
        <dbReference type="Pfam" id="PF08914"/>
    </source>
</evidence>
<evidence type="ECO:0000256" key="2">
    <source>
        <dbReference type="ARBA" id="ARBA00022454"/>
    </source>
</evidence>
<keyword evidence="3 5" id="KW-0779">Telomere</keyword>
<organism evidence="8 9">
    <name type="scientific">Leptotrombidium deliense</name>
    <dbReference type="NCBI Taxonomy" id="299467"/>
    <lineage>
        <taxon>Eukaryota</taxon>
        <taxon>Metazoa</taxon>
        <taxon>Ecdysozoa</taxon>
        <taxon>Arthropoda</taxon>
        <taxon>Chelicerata</taxon>
        <taxon>Arachnida</taxon>
        <taxon>Acari</taxon>
        <taxon>Acariformes</taxon>
        <taxon>Trombidiformes</taxon>
        <taxon>Prostigmata</taxon>
        <taxon>Anystina</taxon>
        <taxon>Parasitengona</taxon>
        <taxon>Trombiculoidea</taxon>
        <taxon>Trombiculidae</taxon>
        <taxon>Leptotrombidium</taxon>
    </lineage>
</organism>
<dbReference type="GO" id="GO:0006355">
    <property type="term" value="P:regulation of DNA-templated transcription"/>
    <property type="evidence" value="ECO:0007669"/>
    <property type="project" value="UniProtKB-UniRule"/>
</dbReference>
<feature type="compositionally biased region" description="Basic and acidic residues" evidence="6">
    <location>
        <begin position="9"/>
        <end position="29"/>
    </location>
</feature>
<comment type="subunit">
    <text evidence="5">Homodimer.</text>
</comment>
<dbReference type="GO" id="GO:0070187">
    <property type="term" value="C:shelterin complex"/>
    <property type="evidence" value="ECO:0007669"/>
    <property type="project" value="TreeGrafter"/>
</dbReference>
<feature type="region of interest" description="Disordered" evidence="6">
    <location>
        <begin position="94"/>
        <end position="125"/>
    </location>
</feature>
<name>A0A443SWF9_9ACAR</name>
<dbReference type="SUPFAM" id="SSF46689">
    <property type="entry name" value="Homeodomain-like"/>
    <property type="match status" value="1"/>
</dbReference>
<feature type="region of interest" description="Disordered" evidence="6">
    <location>
        <begin position="1"/>
        <end position="60"/>
    </location>
</feature>
<dbReference type="Gene3D" id="1.10.10.60">
    <property type="entry name" value="Homeodomain-like"/>
    <property type="match status" value="1"/>
</dbReference>
<gene>
    <name evidence="8" type="ORF">B4U80_12684</name>
</gene>
<comment type="function">
    <text evidence="5">Acts both as a regulator of telomere function and as a transcription regulator. Involved in the regulation of telomere length and protection as a component of the shelterin complex (telosome). Does not bind DNA directly: recruited to telomeric double-stranded 5'-TTAGGG-3' repeats via its interaction with terf2. Independently of its function in telomeres, also acts as a transcription regulator: recruited to extratelomeric 5'-TTAGGG-3' sites via its association with terf2 or other factors, and regulates gene expression.</text>
</comment>
<dbReference type="PANTHER" id="PTHR16466:SF6">
    <property type="entry name" value="TELOMERIC REPEAT-BINDING FACTOR 2-INTERACTING PROTEIN 1"/>
    <property type="match status" value="1"/>
</dbReference>
<dbReference type="Proteomes" id="UP000288716">
    <property type="component" value="Unassembled WGS sequence"/>
</dbReference>
<feature type="compositionally biased region" description="Acidic residues" evidence="6">
    <location>
        <begin position="110"/>
        <end position="125"/>
    </location>
</feature>
<proteinExistence type="inferred from homology"/>
<comment type="caution">
    <text evidence="8">The sequence shown here is derived from an EMBL/GenBank/DDBJ whole genome shotgun (WGS) entry which is preliminary data.</text>
</comment>
<comment type="subcellular location">
    <subcellularLocation>
        <location evidence="5">Nucleus</location>
    </subcellularLocation>
    <subcellularLocation>
        <location evidence="5">Chromosome</location>
        <location evidence="5">Telomere</location>
    </subcellularLocation>
</comment>
<keyword evidence="4 5" id="KW-0539">Nucleus</keyword>
<dbReference type="GO" id="GO:0031848">
    <property type="term" value="P:protection from non-homologous end joining at telomere"/>
    <property type="evidence" value="ECO:0007669"/>
    <property type="project" value="TreeGrafter"/>
</dbReference>
<keyword evidence="9" id="KW-1185">Reference proteome</keyword>
<sequence length="235" mass="27197">MGNHVVSGSERESPTKEDETSMGRNEKTASKSKVASPLVTETCESVANEMKPEESINESVAVSPTNYNELVERIDAKETWKASQKVEFARLVVDESNDDESSSNIAQNDIEGEDSEAEENDSDDNCLEIKRRQAKIYTREEDMILLRHLIDRHLISQVKGRYMWQQLEKGRVLNRTWQSMKERYLKRILPELWKYDITFKEAKEAIIAAGLKARKERELIEDCHVLKKRVPRLLQ</sequence>
<keyword evidence="5" id="KW-0804">Transcription</keyword>
<comment type="similarity">
    <text evidence="1 5">Belongs to the RAP1 family.</text>
</comment>
<dbReference type="OrthoDB" id="6516080at2759"/>
<dbReference type="AlphaFoldDB" id="A0A443SWF9"/>
<dbReference type="InterPro" id="IPR009057">
    <property type="entry name" value="Homeodomain-like_sf"/>
</dbReference>
<evidence type="ECO:0000313" key="8">
    <source>
        <dbReference type="EMBL" id="RWS31840.1"/>
    </source>
</evidence>
<dbReference type="EMBL" id="NCKV01000046">
    <property type="protein sequence ID" value="RWS31840.1"/>
    <property type="molecule type" value="Genomic_DNA"/>
</dbReference>
<dbReference type="GO" id="GO:0010833">
    <property type="term" value="P:telomere maintenance via telomere lengthening"/>
    <property type="evidence" value="ECO:0007669"/>
    <property type="project" value="UniProtKB-UniRule"/>
</dbReference>
<keyword evidence="2 5" id="KW-0158">Chromosome</keyword>
<evidence type="ECO:0000313" key="9">
    <source>
        <dbReference type="Proteomes" id="UP000288716"/>
    </source>
</evidence>
<feature type="domain" description="TERF2-interacting telomeric protein 1 Myb" evidence="7">
    <location>
        <begin position="137"/>
        <end position="189"/>
    </location>
</feature>
<evidence type="ECO:0000256" key="6">
    <source>
        <dbReference type="SAM" id="MobiDB-lite"/>
    </source>
</evidence>
<evidence type="ECO:0000256" key="5">
    <source>
        <dbReference type="RuleBase" id="RU367107"/>
    </source>
</evidence>
<dbReference type="Pfam" id="PF08914">
    <property type="entry name" value="Myb_Rap1"/>
    <property type="match status" value="1"/>
</dbReference>
<dbReference type="InterPro" id="IPR015010">
    <property type="entry name" value="TERF2IP_Myb"/>
</dbReference>
<evidence type="ECO:0000256" key="4">
    <source>
        <dbReference type="ARBA" id="ARBA00023242"/>
    </source>
</evidence>
<protein>
    <recommendedName>
        <fullName evidence="5">Telomeric repeat-binding factor 2-interacting protein 1</fullName>
        <shortName evidence="5">TERF2-interacting telomeric protein 1</shortName>
    </recommendedName>
    <alternativeName>
        <fullName evidence="5">Repressor/activator protein 1 homolog</fullName>
    </alternativeName>
</protein>